<evidence type="ECO:0000256" key="1">
    <source>
        <dbReference type="SAM" id="MobiDB-lite"/>
    </source>
</evidence>
<feature type="non-terminal residue" evidence="2">
    <location>
        <position position="1"/>
    </location>
</feature>
<dbReference type="Proteomes" id="UP001458880">
    <property type="component" value="Unassembled WGS sequence"/>
</dbReference>
<name>A0AAW1HFT9_POPJA</name>
<dbReference type="AlphaFoldDB" id="A0AAW1HFT9"/>
<dbReference type="EMBL" id="JASPKY010001235">
    <property type="protein sequence ID" value="KAK9675168.1"/>
    <property type="molecule type" value="Genomic_DNA"/>
</dbReference>
<proteinExistence type="predicted"/>
<evidence type="ECO:0000313" key="3">
    <source>
        <dbReference type="Proteomes" id="UP001458880"/>
    </source>
</evidence>
<accession>A0AAW1HFT9</accession>
<reference evidence="2 3" key="1">
    <citation type="journal article" date="2024" name="BMC Genomics">
        <title>De novo assembly and annotation of Popillia japonica's genome with initial clues to its potential as an invasive pest.</title>
        <authorList>
            <person name="Cucini C."/>
            <person name="Boschi S."/>
            <person name="Funari R."/>
            <person name="Cardaioli E."/>
            <person name="Iannotti N."/>
            <person name="Marturano G."/>
            <person name="Paoli F."/>
            <person name="Bruttini M."/>
            <person name="Carapelli A."/>
            <person name="Frati F."/>
            <person name="Nardi F."/>
        </authorList>
    </citation>
    <scope>NUCLEOTIDE SEQUENCE [LARGE SCALE GENOMIC DNA]</scope>
    <source>
        <strain evidence="2">DMR45628</strain>
    </source>
</reference>
<evidence type="ECO:0000313" key="2">
    <source>
        <dbReference type="EMBL" id="KAK9675168.1"/>
    </source>
</evidence>
<keyword evidence="3" id="KW-1185">Reference proteome</keyword>
<gene>
    <name evidence="2" type="ORF">QE152_g40590</name>
</gene>
<feature type="compositionally biased region" description="Basic and acidic residues" evidence="1">
    <location>
        <begin position="31"/>
        <end position="48"/>
    </location>
</feature>
<organism evidence="2 3">
    <name type="scientific">Popillia japonica</name>
    <name type="common">Japanese beetle</name>
    <dbReference type="NCBI Taxonomy" id="7064"/>
    <lineage>
        <taxon>Eukaryota</taxon>
        <taxon>Metazoa</taxon>
        <taxon>Ecdysozoa</taxon>
        <taxon>Arthropoda</taxon>
        <taxon>Hexapoda</taxon>
        <taxon>Insecta</taxon>
        <taxon>Pterygota</taxon>
        <taxon>Neoptera</taxon>
        <taxon>Endopterygota</taxon>
        <taxon>Coleoptera</taxon>
        <taxon>Polyphaga</taxon>
        <taxon>Scarabaeiformia</taxon>
        <taxon>Scarabaeidae</taxon>
        <taxon>Rutelinae</taxon>
        <taxon>Popillia</taxon>
    </lineage>
</organism>
<comment type="caution">
    <text evidence="2">The sequence shown here is derived from an EMBL/GenBank/DDBJ whole genome shotgun (WGS) entry which is preliminary data.</text>
</comment>
<feature type="region of interest" description="Disordered" evidence="1">
    <location>
        <begin position="1"/>
        <end position="48"/>
    </location>
</feature>
<sequence length="48" mass="5249">NIQTATPIDEESLTTSSSPHATSPPPKKSKHIEASHKSESFERKTQTT</sequence>
<protein>
    <submittedName>
        <fullName evidence="2">Uncharacterized protein</fullName>
    </submittedName>
</protein>